<reference evidence="1 2" key="1">
    <citation type="journal article" date="2019" name="Genome Biol. Evol.">
        <title>Insights into the evolution of the New World diploid cottons (Gossypium, subgenus Houzingenia) based on genome sequencing.</title>
        <authorList>
            <person name="Grover C.E."/>
            <person name="Arick M.A. 2nd"/>
            <person name="Thrash A."/>
            <person name="Conover J.L."/>
            <person name="Sanders W.S."/>
            <person name="Peterson D.G."/>
            <person name="Frelichowski J.E."/>
            <person name="Scheffler J.A."/>
            <person name="Scheffler B.E."/>
            <person name="Wendel J.F."/>
        </authorList>
    </citation>
    <scope>NUCLEOTIDE SEQUENCE [LARGE SCALE GENOMIC DNA]</scope>
    <source>
        <strain evidence="1">57</strain>
        <tissue evidence="1">Leaf</tissue>
    </source>
</reference>
<accession>A0A7J8W3X9</accession>
<sequence>MRPSEFGLKKFSKKRVIASWKDTHQNYGTSLALV</sequence>
<dbReference type="EMBL" id="JABFAB010000343">
    <property type="protein sequence ID" value="MBA0669339.1"/>
    <property type="molecule type" value="Genomic_DNA"/>
</dbReference>
<proteinExistence type="predicted"/>
<dbReference type="Proteomes" id="UP000593573">
    <property type="component" value="Unassembled WGS sequence"/>
</dbReference>
<evidence type="ECO:0000313" key="1">
    <source>
        <dbReference type="EMBL" id="MBA0669339.1"/>
    </source>
</evidence>
<evidence type="ECO:0000313" key="2">
    <source>
        <dbReference type="Proteomes" id="UP000593573"/>
    </source>
</evidence>
<keyword evidence="2" id="KW-1185">Reference proteome</keyword>
<organism evidence="1 2">
    <name type="scientific">Gossypium klotzschianum</name>
    <dbReference type="NCBI Taxonomy" id="34286"/>
    <lineage>
        <taxon>Eukaryota</taxon>
        <taxon>Viridiplantae</taxon>
        <taxon>Streptophyta</taxon>
        <taxon>Embryophyta</taxon>
        <taxon>Tracheophyta</taxon>
        <taxon>Spermatophyta</taxon>
        <taxon>Magnoliopsida</taxon>
        <taxon>eudicotyledons</taxon>
        <taxon>Gunneridae</taxon>
        <taxon>Pentapetalae</taxon>
        <taxon>rosids</taxon>
        <taxon>malvids</taxon>
        <taxon>Malvales</taxon>
        <taxon>Malvaceae</taxon>
        <taxon>Malvoideae</taxon>
        <taxon>Gossypium</taxon>
    </lineage>
</organism>
<comment type="caution">
    <text evidence="1">The sequence shown here is derived from an EMBL/GenBank/DDBJ whole genome shotgun (WGS) entry which is preliminary data.</text>
</comment>
<name>A0A7J8W3X9_9ROSI</name>
<dbReference type="AlphaFoldDB" id="A0A7J8W3X9"/>
<dbReference type="OrthoDB" id="991764at2759"/>
<protein>
    <submittedName>
        <fullName evidence="1">Uncharacterized protein</fullName>
    </submittedName>
</protein>
<gene>
    <name evidence="1" type="ORF">Goklo_025224</name>
</gene>